<accession>A0A644W4S2</accession>
<protein>
    <recommendedName>
        <fullName evidence="2">NodB homology domain-containing protein</fullName>
    </recommendedName>
</protein>
<comment type="caution">
    <text evidence="1">The sequence shown here is derived from an EMBL/GenBank/DDBJ whole genome shotgun (WGS) entry which is preliminary data.</text>
</comment>
<gene>
    <name evidence="1" type="ORF">SDC9_44964</name>
</gene>
<proteinExistence type="predicted"/>
<name>A0A644W4S2_9ZZZZ</name>
<evidence type="ECO:0000313" key="1">
    <source>
        <dbReference type="EMBL" id="MPL98755.1"/>
    </source>
</evidence>
<dbReference type="InterPro" id="IPR011330">
    <property type="entry name" value="Glyco_hydro/deAcase_b/a-brl"/>
</dbReference>
<dbReference type="SUPFAM" id="SSF88713">
    <property type="entry name" value="Glycoside hydrolase/deacetylase"/>
    <property type="match status" value="1"/>
</dbReference>
<evidence type="ECO:0008006" key="2">
    <source>
        <dbReference type="Google" id="ProtNLM"/>
    </source>
</evidence>
<dbReference type="EMBL" id="VSSQ01000627">
    <property type="protein sequence ID" value="MPL98755.1"/>
    <property type="molecule type" value="Genomic_DNA"/>
</dbReference>
<organism evidence="1">
    <name type="scientific">bioreactor metagenome</name>
    <dbReference type="NCBI Taxonomy" id="1076179"/>
    <lineage>
        <taxon>unclassified sequences</taxon>
        <taxon>metagenomes</taxon>
        <taxon>ecological metagenomes</taxon>
    </lineage>
</organism>
<dbReference type="AlphaFoldDB" id="A0A644W4S2"/>
<dbReference type="GO" id="GO:0005975">
    <property type="term" value="P:carbohydrate metabolic process"/>
    <property type="evidence" value="ECO:0007669"/>
    <property type="project" value="InterPro"/>
</dbReference>
<sequence>MLKADFTIKIYRELLLTLQSAGYEFFTFADWCEGKAAEVEKYIILRHDIDKLPGHALRIARVEAAMKIQATYYWLTRKPVFHPVVIRKITSMGHEIGYHYRDWVDAHGNVEKALELFQLNMTKLGAVSEIKTISMDGCPWSKYNNLDMWHHYDYRSFGIIGEPYFDIFGAGQKKTVKDVFYLTDTGRMWNGDRFSIRDKVAVNQLLSYKSTYELIDAAGKGLLPNKIMITTHPQRWSAHYVEWLYEFLMQGSKNLIKWLLVKFRFWCR</sequence>
<reference evidence="1" key="1">
    <citation type="submission" date="2019-08" db="EMBL/GenBank/DDBJ databases">
        <authorList>
            <person name="Kucharzyk K."/>
            <person name="Murdoch R.W."/>
            <person name="Higgins S."/>
            <person name="Loffler F."/>
        </authorList>
    </citation>
    <scope>NUCLEOTIDE SEQUENCE</scope>
</reference>